<organism evidence="3">
    <name type="scientific">Soboliphyme baturini</name>
    <dbReference type="NCBI Taxonomy" id="241478"/>
    <lineage>
        <taxon>Eukaryota</taxon>
        <taxon>Metazoa</taxon>
        <taxon>Ecdysozoa</taxon>
        <taxon>Nematoda</taxon>
        <taxon>Enoplea</taxon>
        <taxon>Dorylaimia</taxon>
        <taxon>Dioctophymatida</taxon>
        <taxon>Dioctophymatoidea</taxon>
        <taxon>Soboliphymatidae</taxon>
        <taxon>Soboliphyme</taxon>
    </lineage>
</organism>
<sequence>MRSKPTNAIQANGRNITAATANIATRAASFWRRSLMKVAFKVTLAVRLNPVACPNSGKVFMRSATVHTVTKKPKKAMNVTNLRIMQAVGSFSAGSLRVTIIVE</sequence>
<dbReference type="Proteomes" id="UP000270296">
    <property type="component" value="Unassembled WGS sequence"/>
</dbReference>
<dbReference type="WBParaSite" id="SBAD_0000733301-mRNA-1">
    <property type="protein sequence ID" value="SBAD_0000733301-mRNA-1"/>
    <property type="gene ID" value="SBAD_0000733301"/>
</dbReference>
<gene>
    <name evidence="1" type="ORF">SBAD_LOCUS7067</name>
</gene>
<reference evidence="1 2" key="2">
    <citation type="submission" date="2018-11" db="EMBL/GenBank/DDBJ databases">
        <authorList>
            <consortium name="Pathogen Informatics"/>
        </authorList>
    </citation>
    <scope>NUCLEOTIDE SEQUENCE [LARGE SCALE GENOMIC DNA]</scope>
</reference>
<keyword evidence="2" id="KW-1185">Reference proteome</keyword>
<evidence type="ECO:0000313" key="2">
    <source>
        <dbReference type="Proteomes" id="UP000270296"/>
    </source>
</evidence>
<accession>A0A183ITX0</accession>
<protein>
    <submittedName>
        <fullName evidence="3">Major capsid protein</fullName>
    </submittedName>
</protein>
<dbReference type="AlphaFoldDB" id="A0A183ITX0"/>
<dbReference type="EMBL" id="UZAM01010290">
    <property type="protein sequence ID" value="VDP11739.1"/>
    <property type="molecule type" value="Genomic_DNA"/>
</dbReference>
<evidence type="ECO:0000313" key="1">
    <source>
        <dbReference type="EMBL" id="VDP11739.1"/>
    </source>
</evidence>
<evidence type="ECO:0000313" key="3">
    <source>
        <dbReference type="WBParaSite" id="SBAD_0000733301-mRNA-1"/>
    </source>
</evidence>
<proteinExistence type="predicted"/>
<reference evidence="3" key="1">
    <citation type="submission" date="2016-06" db="UniProtKB">
        <authorList>
            <consortium name="WormBaseParasite"/>
        </authorList>
    </citation>
    <scope>IDENTIFICATION</scope>
</reference>
<name>A0A183ITX0_9BILA</name>